<keyword evidence="2" id="KW-0732">Signal</keyword>
<comment type="caution">
    <text evidence="3">The sequence shown here is derived from an EMBL/GenBank/DDBJ whole genome shotgun (WGS) entry which is preliminary data.</text>
</comment>
<evidence type="ECO:0000256" key="2">
    <source>
        <dbReference type="SAM" id="SignalP"/>
    </source>
</evidence>
<evidence type="ECO:0000256" key="1">
    <source>
        <dbReference type="SAM" id="MobiDB-lite"/>
    </source>
</evidence>
<accession>A0A420IBU9</accession>
<keyword evidence="4" id="KW-1185">Reference proteome</keyword>
<evidence type="ECO:0000313" key="3">
    <source>
        <dbReference type="EMBL" id="RKF72029.1"/>
    </source>
</evidence>
<dbReference type="EMBL" id="MCBQ01009945">
    <property type="protein sequence ID" value="RKF72029.1"/>
    <property type="molecule type" value="Genomic_DNA"/>
</dbReference>
<protein>
    <submittedName>
        <fullName evidence="3">Uncharacterized protein</fullName>
    </submittedName>
</protein>
<name>A0A420IBU9_9PEZI</name>
<feature type="compositionally biased region" description="Low complexity" evidence="1">
    <location>
        <begin position="108"/>
        <end position="120"/>
    </location>
</feature>
<feature type="compositionally biased region" description="Basic and acidic residues" evidence="1">
    <location>
        <begin position="147"/>
        <end position="163"/>
    </location>
</feature>
<dbReference type="AlphaFoldDB" id="A0A420IBU9"/>
<gene>
    <name evidence="3" type="ORF">GcM3_099009</name>
</gene>
<feature type="region of interest" description="Disordered" evidence="1">
    <location>
        <begin position="108"/>
        <end position="163"/>
    </location>
</feature>
<proteinExistence type="predicted"/>
<evidence type="ECO:0000313" key="4">
    <source>
        <dbReference type="Proteomes" id="UP000283383"/>
    </source>
</evidence>
<sequence length="163" mass="17905">MTTGDTARIFTLLLLCIFSLYQSAAHPLHFNEVRPLSKDTLSSACKTVSKRPLQILNTHTLLRARSRGTDQPRRRAVGPVMGDIATTVFGNAIAGAIGPIFEEIGTSLSSGTSGNSNGSGDQRHDDEVIEYQTLQEPYHEQTINEISRSKFKQDSEESQKTPE</sequence>
<dbReference type="Proteomes" id="UP000283383">
    <property type="component" value="Unassembled WGS sequence"/>
</dbReference>
<organism evidence="3 4">
    <name type="scientific">Golovinomyces cichoracearum</name>
    <dbReference type="NCBI Taxonomy" id="62708"/>
    <lineage>
        <taxon>Eukaryota</taxon>
        <taxon>Fungi</taxon>
        <taxon>Dikarya</taxon>
        <taxon>Ascomycota</taxon>
        <taxon>Pezizomycotina</taxon>
        <taxon>Leotiomycetes</taxon>
        <taxon>Erysiphales</taxon>
        <taxon>Erysiphaceae</taxon>
        <taxon>Golovinomyces</taxon>
    </lineage>
</organism>
<feature type="chain" id="PRO_5018965511" evidence="2">
    <location>
        <begin position="26"/>
        <end position="163"/>
    </location>
</feature>
<reference evidence="3 4" key="1">
    <citation type="journal article" date="2018" name="BMC Genomics">
        <title>Comparative genome analyses reveal sequence features reflecting distinct modes of host-adaptation between dicot and monocot powdery mildew.</title>
        <authorList>
            <person name="Wu Y."/>
            <person name="Ma X."/>
            <person name="Pan Z."/>
            <person name="Kale S.D."/>
            <person name="Song Y."/>
            <person name="King H."/>
            <person name="Zhang Q."/>
            <person name="Presley C."/>
            <person name="Deng X."/>
            <person name="Wei C.I."/>
            <person name="Xiao S."/>
        </authorList>
    </citation>
    <scope>NUCLEOTIDE SEQUENCE [LARGE SCALE GENOMIC DNA]</scope>
    <source>
        <strain evidence="3">UMSG3</strain>
    </source>
</reference>
<feature type="signal peptide" evidence="2">
    <location>
        <begin position="1"/>
        <end position="25"/>
    </location>
</feature>